<dbReference type="InterPro" id="IPR051434">
    <property type="entry name" value="DnaJ_C_subfamily_member5"/>
</dbReference>
<evidence type="ECO:0000256" key="3">
    <source>
        <dbReference type="ARBA" id="ARBA00023139"/>
    </source>
</evidence>
<evidence type="ECO:0000313" key="8">
    <source>
        <dbReference type="EMBL" id="CAF0814891.1"/>
    </source>
</evidence>
<reference evidence="9" key="1">
    <citation type="submission" date="2021-02" db="EMBL/GenBank/DDBJ databases">
        <authorList>
            <person name="Nowell W R."/>
        </authorList>
    </citation>
    <scope>NUCLEOTIDE SEQUENCE</scope>
</reference>
<protein>
    <recommendedName>
        <fullName evidence="7">J domain-containing protein</fullName>
    </recommendedName>
</protein>
<keyword evidence="6" id="KW-0812">Transmembrane</keyword>
<dbReference type="Proteomes" id="UP000663852">
    <property type="component" value="Unassembled WGS sequence"/>
</dbReference>
<keyword evidence="3" id="KW-0564">Palmitate</keyword>
<comment type="subcellular location">
    <subcellularLocation>
        <location evidence="1">Membrane</location>
        <topology evidence="1">Lipid-anchor</topology>
    </subcellularLocation>
</comment>
<dbReference type="PRINTS" id="PR00625">
    <property type="entry name" value="JDOMAIN"/>
</dbReference>
<keyword evidence="4" id="KW-0143">Chaperone</keyword>
<dbReference type="EMBL" id="CAJNOR010000674">
    <property type="protein sequence ID" value="CAF0978534.1"/>
    <property type="molecule type" value="Genomic_DNA"/>
</dbReference>
<dbReference type="Gene3D" id="1.10.287.110">
    <property type="entry name" value="DnaJ domain"/>
    <property type="match status" value="1"/>
</dbReference>
<comment type="caution">
    <text evidence="9">The sequence shown here is derived from an EMBL/GenBank/DDBJ whole genome shotgun (WGS) entry which is preliminary data.</text>
</comment>
<name>A0A814FA27_ADIRI</name>
<gene>
    <name evidence="8" type="ORF">EDS130_LOCUS5548</name>
    <name evidence="9" type="ORF">XAT740_LOCUS12055</name>
</gene>
<dbReference type="PANTHER" id="PTHR44027:SF7">
    <property type="entry name" value="DNAJ HOMOLOG SUBFAMILY C MEMBER 5 HOMOLOG"/>
    <property type="match status" value="1"/>
</dbReference>
<keyword evidence="5" id="KW-0449">Lipoprotein</keyword>
<dbReference type="GO" id="GO:0005737">
    <property type="term" value="C:cytoplasm"/>
    <property type="evidence" value="ECO:0007669"/>
    <property type="project" value="UniProtKB-ARBA"/>
</dbReference>
<proteinExistence type="predicted"/>
<evidence type="ECO:0000313" key="9">
    <source>
        <dbReference type="EMBL" id="CAF0978534.1"/>
    </source>
</evidence>
<dbReference type="AlphaFoldDB" id="A0A814FA27"/>
<evidence type="ECO:0000256" key="2">
    <source>
        <dbReference type="ARBA" id="ARBA00023136"/>
    </source>
</evidence>
<evidence type="ECO:0000256" key="1">
    <source>
        <dbReference type="ARBA" id="ARBA00004635"/>
    </source>
</evidence>
<sequence length="218" mass="24088">MATNTQPSPDQTRTGVSSSQNYYDLLGITPQATDEEIRRAYRKTALRLHPDKNPDPEAAAQFHAVDKAYKILIDPKLRSTYDQLGPKAADAMRRMNEEYSEALAQMPRWKKILFAFLCISTCCCFGAGCCCLCGCGCCCNFCCNHCCGKYKREEDDVFSSFQENDDIPGIYTQRNVNGTSPTVIITSPQETDPVLGSTGEQTSVLMPPSYESISVGSQ</sequence>
<dbReference type="InterPro" id="IPR001623">
    <property type="entry name" value="DnaJ_domain"/>
</dbReference>
<dbReference type="PANTHER" id="PTHR44027">
    <property type="entry name" value="DNAJ HOMOLOG SUBFAMILY C MEMBER 5 HOMOLOG"/>
    <property type="match status" value="1"/>
</dbReference>
<feature type="transmembrane region" description="Helical" evidence="6">
    <location>
        <begin position="112"/>
        <end position="128"/>
    </location>
</feature>
<evidence type="ECO:0000256" key="5">
    <source>
        <dbReference type="ARBA" id="ARBA00023288"/>
    </source>
</evidence>
<evidence type="ECO:0000259" key="7">
    <source>
        <dbReference type="PROSITE" id="PS50076"/>
    </source>
</evidence>
<evidence type="ECO:0000256" key="6">
    <source>
        <dbReference type="SAM" id="Phobius"/>
    </source>
</evidence>
<keyword evidence="2 6" id="KW-0472">Membrane</keyword>
<dbReference type="CDD" id="cd06257">
    <property type="entry name" value="DnaJ"/>
    <property type="match status" value="1"/>
</dbReference>
<organism evidence="9 10">
    <name type="scientific">Adineta ricciae</name>
    <name type="common">Rotifer</name>
    <dbReference type="NCBI Taxonomy" id="249248"/>
    <lineage>
        <taxon>Eukaryota</taxon>
        <taxon>Metazoa</taxon>
        <taxon>Spiralia</taxon>
        <taxon>Gnathifera</taxon>
        <taxon>Rotifera</taxon>
        <taxon>Eurotatoria</taxon>
        <taxon>Bdelloidea</taxon>
        <taxon>Adinetida</taxon>
        <taxon>Adinetidae</taxon>
        <taxon>Adineta</taxon>
    </lineage>
</organism>
<dbReference type="Proteomes" id="UP000663828">
    <property type="component" value="Unassembled WGS sequence"/>
</dbReference>
<dbReference type="Pfam" id="PF00226">
    <property type="entry name" value="DnaJ"/>
    <property type="match status" value="1"/>
</dbReference>
<dbReference type="GO" id="GO:0016020">
    <property type="term" value="C:membrane"/>
    <property type="evidence" value="ECO:0007669"/>
    <property type="project" value="UniProtKB-SubCell"/>
</dbReference>
<dbReference type="EMBL" id="CAJNOJ010000015">
    <property type="protein sequence ID" value="CAF0814891.1"/>
    <property type="molecule type" value="Genomic_DNA"/>
</dbReference>
<evidence type="ECO:0000313" key="10">
    <source>
        <dbReference type="Proteomes" id="UP000663828"/>
    </source>
</evidence>
<dbReference type="SMART" id="SM00271">
    <property type="entry name" value="DnaJ"/>
    <property type="match status" value="1"/>
</dbReference>
<evidence type="ECO:0000256" key="4">
    <source>
        <dbReference type="ARBA" id="ARBA00023186"/>
    </source>
</evidence>
<dbReference type="SUPFAM" id="SSF46565">
    <property type="entry name" value="Chaperone J-domain"/>
    <property type="match status" value="1"/>
</dbReference>
<dbReference type="PROSITE" id="PS50076">
    <property type="entry name" value="DNAJ_2"/>
    <property type="match status" value="1"/>
</dbReference>
<dbReference type="OrthoDB" id="552049at2759"/>
<keyword evidence="10" id="KW-1185">Reference proteome</keyword>
<accession>A0A814FA27</accession>
<keyword evidence="6" id="KW-1133">Transmembrane helix</keyword>
<feature type="domain" description="J" evidence="7">
    <location>
        <begin position="21"/>
        <end position="85"/>
    </location>
</feature>
<dbReference type="InterPro" id="IPR036869">
    <property type="entry name" value="J_dom_sf"/>
</dbReference>